<gene>
    <name evidence="1" type="ORF">AB5J54_30470</name>
</gene>
<accession>A0AB39T3S2</accession>
<dbReference type="RefSeq" id="WP_369147105.1">
    <property type="nucleotide sequence ID" value="NZ_CP163444.1"/>
</dbReference>
<protein>
    <recommendedName>
        <fullName evidence="2">PH domain-containing protein</fullName>
    </recommendedName>
</protein>
<proteinExistence type="predicted"/>
<reference evidence="1" key="1">
    <citation type="submission" date="2024-07" db="EMBL/GenBank/DDBJ databases">
        <authorList>
            <person name="Yu S.T."/>
        </authorList>
    </citation>
    <scope>NUCLEOTIDE SEQUENCE</scope>
    <source>
        <strain evidence="1">R44</strain>
    </source>
</reference>
<dbReference type="AlphaFoldDB" id="A0AB39T3S2"/>
<evidence type="ECO:0000313" key="1">
    <source>
        <dbReference type="EMBL" id="XDQ74582.1"/>
    </source>
</evidence>
<evidence type="ECO:0008006" key="2">
    <source>
        <dbReference type="Google" id="ProtNLM"/>
    </source>
</evidence>
<organism evidence="1">
    <name type="scientific">Streptomyces sp. R44</name>
    <dbReference type="NCBI Taxonomy" id="3238633"/>
    <lineage>
        <taxon>Bacteria</taxon>
        <taxon>Bacillati</taxon>
        <taxon>Actinomycetota</taxon>
        <taxon>Actinomycetes</taxon>
        <taxon>Kitasatosporales</taxon>
        <taxon>Streptomycetaceae</taxon>
        <taxon>Streptomyces</taxon>
    </lineage>
</organism>
<sequence>MIYKMLDGTRVRATLVADVVRFETYSFTPKLDVLSVMYLRGERAEERLSWLRALDAIRFGREYGMRGRQVTL</sequence>
<name>A0AB39T3S2_9ACTN</name>
<dbReference type="EMBL" id="CP163444">
    <property type="protein sequence ID" value="XDQ74582.1"/>
    <property type="molecule type" value="Genomic_DNA"/>
</dbReference>